<dbReference type="Proteomes" id="UP000001542">
    <property type="component" value="Unassembled WGS sequence"/>
</dbReference>
<dbReference type="EMBL" id="DS113182">
    <property type="protein sequence ID" value="EAY22739.1"/>
    <property type="molecule type" value="Genomic_DNA"/>
</dbReference>
<sequence length="178" mass="20419">MMDSGLLDIDSGSLDNSYSAEQVAYLEEKKQNVFGSKRYSRIKSLDVQSSSGPFTNPFMQPQQFNNFQQQNPNQQSHLQPGSQQPFFYSQQNQSFDLFAPTKQTNNYQNLSSFEFEDYSQCSASPQQPIQFNQKENVDSNKVQGRYFKNGGNYGDSLIDLDFIANNAQVHQYDMLIRV</sequence>
<dbReference type="RefSeq" id="XP_001583725.1">
    <property type="nucleotide sequence ID" value="XM_001583675.1"/>
</dbReference>
<dbReference type="AlphaFoldDB" id="A2DA91"/>
<organism evidence="1 2">
    <name type="scientific">Trichomonas vaginalis (strain ATCC PRA-98 / G3)</name>
    <dbReference type="NCBI Taxonomy" id="412133"/>
    <lineage>
        <taxon>Eukaryota</taxon>
        <taxon>Metamonada</taxon>
        <taxon>Parabasalia</taxon>
        <taxon>Trichomonadida</taxon>
        <taxon>Trichomonadidae</taxon>
        <taxon>Trichomonas</taxon>
    </lineage>
</organism>
<evidence type="ECO:0000313" key="2">
    <source>
        <dbReference type="Proteomes" id="UP000001542"/>
    </source>
</evidence>
<dbReference type="KEGG" id="tva:5468297"/>
<protein>
    <submittedName>
        <fullName evidence="1">Uncharacterized protein</fullName>
    </submittedName>
</protein>
<evidence type="ECO:0000313" key="1">
    <source>
        <dbReference type="EMBL" id="EAY22739.1"/>
    </source>
</evidence>
<name>A2DA91_TRIV3</name>
<reference evidence="1" key="1">
    <citation type="submission" date="2006-10" db="EMBL/GenBank/DDBJ databases">
        <authorList>
            <person name="Amadeo P."/>
            <person name="Zhao Q."/>
            <person name="Wortman J."/>
            <person name="Fraser-Liggett C."/>
            <person name="Carlton J."/>
        </authorList>
    </citation>
    <scope>NUCLEOTIDE SEQUENCE</scope>
    <source>
        <strain evidence="1">G3</strain>
    </source>
</reference>
<proteinExistence type="predicted"/>
<dbReference type="VEuPathDB" id="TrichDB:TVAGG3_0266720"/>
<dbReference type="VEuPathDB" id="TrichDB:TVAG_476680"/>
<dbReference type="InParanoid" id="A2DA91"/>
<gene>
    <name evidence="1" type="ORF">TVAG_476680</name>
</gene>
<accession>A2DA91</accession>
<keyword evidence="2" id="KW-1185">Reference proteome</keyword>
<reference evidence="1" key="2">
    <citation type="journal article" date="2007" name="Science">
        <title>Draft genome sequence of the sexually transmitted pathogen Trichomonas vaginalis.</title>
        <authorList>
            <person name="Carlton J.M."/>
            <person name="Hirt R.P."/>
            <person name="Silva J.C."/>
            <person name="Delcher A.L."/>
            <person name="Schatz M."/>
            <person name="Zhao Q."/>
            <person name="Wortman J.R."/>
            <person name="Bidwell S.L."/>
            <person name="Alsmark U.C.M."/>
            <person name="Besteiro S."/>
            <person name="Sicheritz-Ponten T."/>
            <person name="Noel C.J."/>
            <person name="Dacks J.B."/>
            <person name="Foster P.G."/>
            <person name="Simillion C."/>
            <person name="Van de Peer Y."/>
            <person name="Miranda-Saavedra D."/>
            <person name="Barton G.J."/>
            <person name="Westrop G.D."/>
            <person name="Mueller S."/>
            <person name="Dessi D."/>
            <person name="Fiori P.L."/>
            <person name="Ren Q."/>
            <person name="Paulsen I."/>
            <person name="Zhang H."/>
            <person name="Bastida-Corcuera F.D."/>
            <person name="Simoes-Barbosa A."/>
            <person name="Brown M.T."/>
            <person name="Hayes R.D."/>
            <person name="Mukherjee M."/>
            <person name="Okumura C.Y."/>
            <person name="Schneider R."/>
            <person name="Smith A.J."/>
            <person name="Vanacova S."/>
            <person name="Villalvazo M."/>
            <person name="Haas B.J."/>
            <person name="Pertea M."/>
            <person name="Feldblyum T.V."/>
            <person name="Utterback T.R."/>
            <person name="Shu C.L."/>
            <person name="Osoegawa K."/>
            <person name="de Jong P.J."/>
            <person name="Hrdy I."/>
            <person name="Horvathova L."/>
            <person name="Zubacova Z."/>
            <person name="Dolezal P."/>
            <person name="Malik S.B."/>
            <person name="Logsdon J.M. Jr."/>
            <person name="Henze K."/>
            <person name="Gupta A."/>
            <person name="Wang C.C."/>
            <person name="Dunne R.L."/>
            <person name="Upcroft J.A."/>
            <person name="Upcroft P."/>
            <person name="White O."/>
            <person name="Salzberg S.L."/>
            <person name="Tang P."/>
            <person name="Chiu C.-H."/>
            <person name="Lee Y.-S."/>
            <person name="Embley T.M."/>
            <person name="Coombs G.H."/>
            <person name="Mottram J.C."/>
            <person name="Tachezy J."/>
            <person name="Fraser-Liggett C.M."/>
            <person name="Johnson P.J."/>
        </authorList>
    </citation>
    <scope>NUCLEOTIDE SEQUENCE [LARGE SCALE GENOMIC DNA]</scope>
    <source>
        <strain evidence="1">G3</strain>
    </source>
</reference>